<dbReference type="SUPFAM" id="SSF103196">
    <property type="entry name" value="Roadblock/LC7 domain"/>
    <property type="match status" value="1"/>
</dbReference>
<keyword evidence="5 10" id="KW-0493">Microtubule</keyword>
<evidence type="ECO:0000256" key="8">
    <source>
        <dbReference type="ARBA" id="ARBA00023212"/>
    </source>
</evidence>
<feature type="domain" description="Roadblock/LAMTOR2" evidence="11">
    <location>
        <begin position="4"/>
        <end position="92"/>
    </location>
</feature>
<evidence type="ECO:0000259" key="11">
    <source>
        <dbReference type="SMART" id="SM00960"/>
    </source>
</evidence>
<dbReference type="PANTHER" id="PTHR10779">
    <property type="entry name" value="DYNEIN LIGHT CHAIN ROADBLOCK"/>
    <property type="match status" value="1"/>
</dbReference>
<protein>
    <recommendedName>
        <fullName evidence="10">Dynein light chain roadblock</fullName>
    </recommendedName>
</protein>
<evidence type="ECO:0000256" key="3">
    <source>
        <dbReference type="ARBA" id="ARBA00022448"/>
    </source>
</evidence>
<keyword evidence="3 10" id="KW-0813">Transport</keyword>
<dbReference type="GO" id="GO:0005737">
    <property type="term" value="C:cytoplasm"/>
    <property type="evidence" value="ECO:0007669"/>
    <property type="project" value="UniProtKB-UniRule"/>
</dbReference>
<keyword evidence="8 10" id="KW-0206">Cytoskeleton</keyword>
<dbReference type="EMBL" id="PDUG01000002">
    <property type="protein sequence ID" value="PIC45498.1"/>
    <property type="molecule type" value="Genomic_DNA"/>
</dbReference>
<keyword evidence="13" id="KW-1185">Reference proteome</keyword>
<dbReference type="AlphaFoldDB" id="A0A2G5V133"/>
<evidence type="ECO:0000313" key="12">
    <source>
        <dbReference type="EMBL" id="PIC45498.1"/>
    </source>
</evidence>
<gene>
    <name evidence="12" type="primary">Cni-dyrb-1</name>
    <name evidence="12" type="synonym">Cnig_chr_II.g5492</name>
    <name evidence="12" type="ORF">B9Z55_005492</name>
</gene>
<evidence type="ECO:0000256" key="6">
    <source>
        <dbReference type="ARBA" id="ARBA00023017"/>
    </source>
</evidence>
<comment type="caution">
    <text evidence="12">The sequence shown here is derived from an EMBL/GenBank/DDBJ whole genome shotgun (WGS) entry which is preliminary data.</text>
</comment>
<organism evidence="12 13">
    <name type="scientific">Caenorhabditis nigoni</name>
    <dbReference type="NCBI Taxonomy" id="1611254"/>
    <lineage>
        <taxon>Eukaryota</taxon>
        <taxon>Metazoa</taxon>
        <taxon>Ecdysozoa</taxon>
        <taxon>Nematoda</taxon>
        <taxon>Chromadorea</taxon>
        <taxon>Rhabditida</taxon>
        <taxon>Rhabditina</taxon>
        <taxon>Rhabditomorpha</taxon>
        <taxon>Rhabditoidea</taxon>
        <taxon>Rhabditidae</taxon>
        <taxon>Peloderinae</taxon>
        <taxon>Caenorhabditis</taxon>
    </lineage>
</organism>
<dbReference type="Proteomes" id="UP000230233">
    <property type="component" value="Chromosome II"/>
</dbReference>
<evidence type="ECO:0000256" key="1">
    <source>
        <dbReference type="ARBA" id="ARBA00004245"/>
    </source>
</evidence>
<evidence type="ECO:0000256" key="5">
    <source>
        <dbReference type="ARBA" id="ARBA00022701"/>
    </source>
</evidence>
<evidence type="ECO:0000256" key="10">
    <source>
        <dbReference type="PIRNR" id="PIRNR009998"/>
    </source>
</evidence>
<proteinExistence type="inferred from homology"/>
<comment type="similarity">
    <text evidence="2 10">Belongs to the GAMAD family.</text>
</comment>
<keyword evidence="6 10" id="KW-0243">Dynein</keyword>
<dbReference type="InterPro" id="IPR016561">
    <property type="entry name" value="DYNLRB1/2"/>
</dbReference>
<dbReference type="GO" id="GO:0045505">
    <property type="term" value="F:dynein intermediate chain binding"/>
    <property type="evidence" value="ECO:0007669"/>
    <property type="project" value="UniProtKB-UniRule"/>
</dbReference>
<dbReference type="GO" id="GO:0005874">
    <property type="term" value="C:microtubule"/>
    <property type="evidence" value="ECO:0007669"/>
    <property type="project" value="UniProtKB-UniRule"/>
</dbReference>
<evidence type="ECO:0000256" key="4">
    <source>
        <dbReference type="ARBA" id="ARBA00022490"/>
    </source>
</evidence>
<evidence type="ECO:0000256" key="2">
    <source>
        <dbReference type="ARBA" id="ARBA00007191"/>
    </source>
</evidence>
<comment type="subcellular location">
    <subcellularLocation>
        <location evidence="1 10">Cytoplasm</location>
        <location evidence="1 10">Cytoskeleton</location>
    </subcellularLocation>
</comment>
<dbReference type="PIRSF" id="PIRSF009998">
    <property type="entry name" value="DLC7"/>
    <property type="match status" value="1"/>
</dbReference>
<sequence length="95" mass="10688">MSDFEETIRRLQSEKGVAGIIVVDSAGRVIHSTIDSDATQSHTAFLQQLCEKTKTSIRELDSSNDLTFLRLRTKKNEIMIAPDKDHVIMVIKDLS</sequence>
<dbReference type="InterPro" id="IPR004942">
    <property type="entry name" value="Roadblock/LAMTOR2_dom"/>
</dbReference>
<comment type="function">
    <text evidence="9">Acts as one of several non-catalytic accessory components of the cytoplasmic dynein 1 complex that are thought to be involved in linking dynein to cargos and to adapter proteins that regulate dynein function. Cytoplasmic dynein 1 acts as a motor for the intracellular retrograde motility of vesicles and organelles along microtubules.</text>
</comment>
<keyword evidence="7 10" id="KW-0505">Motor protein</keyword>
<dbReference type="FunFam" id="3.30.450.30:FF:000009">
    <property type="entry name" value="Dynein light chain roadblock"/>
    <property type="match status" value="1"/>
</dbReference>
<dbReference type="SMART" id="SM00960">
    <property type="entry name" value="Robl_LC7"/>
    <property type="match status" value="1"/>
</dbReference>
<name>A0A2G5V133_9PELO</name>
<dbReference type="Gene3D" id="3.30.450.30">
    <property type="entry name" value="Dynein light chain 2a, cytoplasmic"/>
    <property type="match status" value="1"/>
</dbReference>
<dbReference type="OrthoDB" id="9985637at2759"/>
<dbReference type="GO" id="GO:0007018">
    <property type="term" value="P:microtubule-based movement"/>
    <property type="evidence" value="ECO:0007669"/>
    <property type="project" value="UniProtKB-UniRule"/>
</dbReference>
<accession>A0A2G5V133</accession>
<dbReference type="Pfam" id="PF03259">
    <property type="entry name" value="Robl_LC7"/>
    <property type="match status" value="1"/>
</dbReference>
<evidence type="ECO:0000256" key="9">
    <source>
        <dbReference type="ARBA" id="ARBA00025362"/>
    </source>
</evidence>
<keyword evidence="4 10" id="KW-0963">Cytoplasm</keyword>
<evidence type="ECO:0000256" key="7">
    <source>
        <dbReference type="ARBA" id="ARBA00023175"/>
    </source>
</evidence>
<evidence type="ECO:0000313" key="13">
    <source>
        <dbReference type="Proteomes" id="UP000230233"/>
    </source>
</evidence>
<dbReference type="GO" id="GO:0005868">
    <property type="term" value="C:cytoplasmic dynein complex"/>
    <property type="evidence" value="ECO:0007669"/>
    <property type="project" value="UniProtKB-UniRule"/>
</dbReference>
<dbReference type="STRING" id="1611254.A0A2G5V133"/>
<reference evidence="13" key="1">
    <citation type="submission" date="2017-10" db="EMBL/GenBank/DDBJ databases">
        <title>Rapid genome shrinkage in a self-fertile nematode reveals novel sperm competition proteins.</title>
        <authorList>
            <person name="Yin D."/>
            <person name="Schwarz E.M."/>
            <person name="Thomas C.G."/>
            <person name="Felde R.L."/>
            <person name="Korf I.F."/>
            <person name="Cutter A.D."/>
            <person name="Schartner C.M."/>
            <person name="Ralston E.J."/>
            <person name="Meyer B.J."/>
            <person name="Haag E.S."/>
        </authorList>
    </citation>
    <scope>NUCLEOTIDE SEQUENCE [LARGE SCALE GENOMIC DNA]</scope>
    <source>
        <strain evidence="13">JU1422</strain>
    </source>
</reference>